<keyword evidence="2" id="KW-1185">Reference proteome</keyword>
<organism evidence="1 2">
    <name type="scientific">Pyropia yezoensis</name>
    <name type="common">Susabi-nori</name>
    <name type="synonym">Porphyra yezoensis</name>
    <dbReference type="NCBI Taxonomy" id="2788"/>
    <lineage>
        <taxon>Eukaryota</taxon>
        <taxon>Rhodophyta</taxon>
        <taxon>Bangiophyceae</taxon>
        <taxon>Bangiales</taxon>
        <taxon>Bangiaceae</taxon>
        <taxon>Pyropia</taxon>
    </lineage>
</organism>
<dbReference type="EMBL" id="CM020619">
    <property type="protein sequence ID" value="KAK1865064.1"/>
    <property type="molecule type" value="Genomic_DNA"/>
</dbReference>
<proteinExistence type="predicted"/>
<evidence type="ECO:0000313" key="1">
    <source>
        <dbReference type="EMBL" id="KAK1865064.1"/>
    </source>
</evidence>
<gene>
    <name evidence="1" type="ORF">I4F81_007599</name>
</gene>
<evidence type="ECO:0000313" key="2">
    <source>
        <dbReference type="Proteomes" id="UP000798662"/>
    </source>
</evidence>
<reference evidence="1" key="1">
    <citation type="submission" date="2019-11" db="EMBL/GenBank/DDBJ databases">
        <title>Nori genome reveals adaptations in red seaweeds to the harsh intertidal environment.</title>
        <authorList>
            <person name="Wang D."/>
            <person name="Mao Y."/>
        </authorList>
    </citation>
    <scope>NUCLEOTIDE SEQUENCE</scope>
    <source>
        <tissue evidence="1">Gametophyte</tissue>
    </source>
</reference>
<accession>A0ACC3C4K6</accession>
<protein>
    <submittedName>
        <fullName evidence="1">Uncharacterized protein</fullName>
    </submittedName>
</protein>
<name>A0ACC3C4K6_PYRYE</name>
<sequence length="345" mass="34453">MVADLAGVPVGRQRLLTGHPPRPLRASAGADDPPPADVLVSTLLSSGDSLVVETAPPSTAGAPAPAAAAAAPTAAPAAAPAVPADAPLVMDVDAASPPRAPAPASVAAAVAAAAVAPALPPPPRSPSAAALPPASDSLAAFGSMTRRVVPDDNSCLFTAVAYVATGGRVSPPELRLITATAVSAAPDTYTAAVLGRPPLAYVDWIVKADTWGGAIELAVLAAHFQMELASADIQSGRLDVFGEGAGYPTRAYLLYDGIHYDAVALSLDGGGGGRESDVTQFPANDEVAARKVLELAATARAAHQFTDVASFALICRDCNEVLAGEAAAQAHAGSTSHTNFEEITG</sequence>
<dbReference type="Proteomes" id="UP000798662">
    <property type="component" value="Chromosome 2"/>
</dbReference>
<comment type="caution">
    <text evidence="1">The sequence shown here is derived from an EMBL/GenBank/DDBJ whole genome shotgun (WGS) entry which is preliminary data.</text>
</comment>